<evidence type="ECO:0000256" key="1">
    <source>
        <dbReference type="ARBA" id="ARBA00025790"/>
    </source>
</evidence>
<proteinExistence type="inferred from homology"/>
<dbReference type="PANTHER" id="PTHR12195">
    <property type="entry name" value="CYTOPLASMIC FMR1-INTERACTING PROTEIN-RELATED"/>
    <property type="match status" value="1"/>
</dbReference>
<keyword evidence="5" id="KW-1185">Reference proteome</keyword>
<gene>
    <name evidence="4" type="primary">CYFIP1</name>
    <name evidence="4" type="ORF">BLAG_LOCUS21532</name>
</gene>
<dbReference type="GO" id="GO:0031267">
    <property type="term" value="F:small GTPase binding"/>
    <property type="evidence" value="ECO:0007669"/>
    <property type="project" value="InterPro"/>
</dbReference>
<sequence length="1272" mass="147105">MATSVTLEDALSNVDLLEDIALPDQQPCIEPPPASIVYQANFDTNFEDRTAFVTGIAKFMEEATVHAKLNEMLEEGDEYAVMLYTWRSCSRAIPSIKSNEQPNRVEIYEKTVEVLEPEVTKLVNFMYFQKRAVDWFCEEIKRLCHQERRRDFVSEAHLLTLGKFINMFAVLDALKNMKSSVKNDYAQYRRAAGFLKKMADPQSIQESQNLSMVLANHDKITNTLKEKLETIPGYEEILADVINICLTYLDTRMYVTPEEKHVLFKVMGFGLYLMDGSQSNIYKLDSKKRISLSKIDKYFKQLQVVTLFGDMQIPLYSYITKSPHYEENKSRWTCTATNNSPSYNILEQLQPIREEHTKYISELARHSNEVVTTAQKDSPRTDEENKELCDLALRGVQLLSSWTVQLMELYSWKLVHPTDNFSNKDCPKEAEEYERATRYNYDTDEKFAFVEVIAMIKGLQLLMSRMESVFNEAIRRNIYADLQDFVQIVLREPLRQTVKKKKTLIKSILTSIRDTCVDWMRGMEPTDDPCLKGEKDPKSGYQIHVPRRNVGPSSTQLYMVRTMLESLIADRGGPSSKKTLRKEMDGMALTSLDGFHKQSFFYTHLLNFSETLQKCCDLSQLWFREFYLELTMGQRIQTDGGDGSSEVRLKAFKPQFPIEMSMPWILTDHILETKEPSMMEYVLYPLDLYNDSAHYALTKFRKQFLYDEVEAEVNLCFDQFVYKLSDQIFTYYKAQAASIMLDKRFRAECAQHGIQIPYPPANRYETLLKQRHVQILGRSVDLNRLITQRISTAMQKSLDVAIGRFESGDLTGIVELECLTEVNRLTHKLLSEHVSLMDFEAMFREANHNVSAPYGRITLHVFWELNYDFLPNYCYNNSTNRFVRAVFPLSQEVNRERAPPNTPQDVYGTKVLNNAYGHIYNLYTGFVGSPHFRAISHLLGYQGIAVVMEELLKIIKSLIQGSIRQYVKTLMDSMPKICKLPRFDYGSPAVLEYYYAQLQDIINYPELKTEVFQSFREVGNAVLFCLLCEQSLSQEEVRDLLHAAPFQNIIPRQYVKEGEKPEAKMKKLEQKYQALQVTSVIEKLGTPQQAAIAREGDLLTKERLCCGLSMFEIILTRIKTFLEDQIWHGPPPANGVMNIDECTEFHRLWSAMQIVYCMPVGENEFTVEQCFGDSLNWAGCLMTILLGQQRRFEALDFAYHILKINKADLKDDVIKGVNLRRMCDRIRKFQILNTQIFATVNKYMKSGDADSLPVEHVRCFQPPIHQSLASSC</sequence>
<organism evidence="4 5">
    <name type="scientific">Branchiostoma lanceolatum</name>
    <name type="common">Common lancelet</name>
    <name type="synonym">Amphioxus lanceolatum</name>
    <dbReference type="NCBI Taxonomy" id="7740"/>
    <lineage>
        <taxon>Eukaryota</taxon>
        <taxon>Metazoa</taxon>
        <taxon>Chordata</taxon>
        <taxon>Cephalochordata</taxon>
        <taxon>Leptocardii</taxon>
        <taxon>Amphioxiformes</taxon>
        <taxon>Branchiostomatidae</taxon>
        <taxon>Branchiostoma</taxon>
    </lineage>
</organism>
<dbReference type="PIRSF" id="PIRSF008153">
    <property type="entry name" value="FMR1_interacting"/>
    <property type="match status" value="1"/>
</dbReference>
<dbReference type="GO" id="GO:0005737">
    <property type="term" value="C:cytoplasm"/>
    <property type="evidence" value="ECO:0007669"/>
    <property type="project" value="UniProtKB-UniRule"/>
</dbReference>
<name>A0A8K0A3Z9_BRALA</name>
<accession>A0A8K0A3Z9</accession>
<dbReference type="GO" id="GO:0030833">
    <property type="term" value="P:regulation of actin filament polymerization"/>
    <property type="evidence" value="ECO:0007669"/>
    <property type="project" value="InterPro"/>
</dbReference>
<keyword evidence="2" id="KW-0963">Cytoplasm</keyword>
<dbReference type="Proteomes" id="UP000838412">
    <property type="component" value="Chromosome 6"/>
</dbReference>
<dbReference type="InterPro" id="IPR008081">
    <property type="entry name" value="Cytoplasmic_FMR1-int"/>
</dbReference>
<dbReference type="EMBL" id="OV696691">
    <property type="protein sequence ID" value="CAH1268676.1"/>
    <property type="molecule type" value="Genomic_DNA"/>
</dbReference>
<reference evidence="4" key="1">
    <citation type="submission" date="2022-01" db="EMBL/GenBank/DDBJ databases">
        <authorList>
            <person name="Braso-Vives M."/>
        </authorList>
    </citation>
    <scope>NUCLEOTIDE SEQUENCE</scope>
</reference>
<feature type="domain" description="CYRIA/CYRIB Rac1 binding" evidence="3">
    <location>
        <begin position="61"/>
        <end position="267"/>
    </location>
</feature>
<dbReference type="InterPro" id="IPR009828">
    <property type="entry name" value="CYRIA/CYRIB_Rac1-bd"/>
</dbReference>
<evidence type="ECO:0000313" key="5">
    <source>
        <dbReference type="Proteomes" id="UP000838412"/>
    </source>
</evidence>
<evidence type="ECO:0000259" key="3">
    <source>
        <dbReference type="Pfam" id="PF07159"/>
    </source>
</evidence>
<evidence type="ECO:0000313" key="4">
    <source>
        <dbReference type="EMBL" id="CAH1268676.1"/>
    </source>
</evidence>
<protein>
    <recommendedName>
        <fullName evidence="2">Cytoplasmic FMR1-interacting protein</fullName>
    </recommendedName>
</protein>
<dbReference type="OrthoDB" id="10265867at2759"/>
<evidence type="ECO:0000256" key="2">
    <source>
        <dbReference type="PIRNR" id="PIRNR008153"/>
    </source>
</evidence>
<dbReference type="Pfam" id="PF05994">
    <property type="entry name" value="FragX_IP"/>
    <property type="match status" value="1"/>
</dbReference>
<dbReference type="PRINTS" id="PR01698">
    <property type="entry name" value="CYTOFMRPINTP"/>
</dbReference>
<comment type="similarity">
    <text evidence="1 2">Belongs to the CYFIP family.</text>
</comment>
<dbReference type="AlphaFoldDB" id="A0A8K0A3Z9"/>
<dbReference type="Pfam" id="PF07159">
    <property type="entry name" value="CYRIA-B_Rac1-bd"/>
    <property type="match status" value="1"/>
</dbReference>